<reference evidence="2" key="1">
    <citation type="submission" date="2022-11" db="UniProtKB">
        <authorList>
            <consortium name="WormBaseParasite"/>
        </authorList>
    </citation>
    <scope>IDENTIFICATION</scope>
</reference>
<organism evidence="1 2">
    <name type="scientific">Panagrolaimus sp. JU765</name>
    <dbReference type="NCBI Taxonomy" id="591449"/>
    <lineage>
        <taxon>Eukaryota</taxon>
        <taxon>Metazoa</taxon>
        <taxon>Ecdysozoa</taxon>
        <taxon>Nematoda</taxon>
        <taxon>Chromadorea</taxon>
        <taxon>Rhabditida</taxon>
        <taxon>Tylenchina</taxon>
        <taxon>Panagrolaimomorpha</taxon>
        <taxon>Panagrolaimoidea</taxon>
        <taxon>Panagrolaimidae</taxon>
        <taxon>Panagrolaimus</taxon>
    </lineage>
</organism>
<protein>
    <submittedName>
        <fullName evidence="2">Pre-mRNA-processing factor 6</fullName>
    </submittedName>
</protein>
<accession>A0AC34QZ26</accession>
<evidence type="ECO:0000313" key="1">
    <source>
        <dbReference type="Proteomes" id="UP000887576"/>
    </source>
</evidence>
<dbReference type="Proteomes" id="UP000887576">
    <property type="component" value="Unplaced"/>
</dbReference>
<dbReference type="WBParaSite" id="JU765_v2.g207.t1">
    <property type="protein sequence ID" value="JU765_v2.g207.t1"/>
    <property type="gene ID" value="JU765_v2.g207"/>
</dbReference>
<sequence>MTTTIPGSLVNKTKKQFLGMPAPAGYVAGVGRGATGFTTRSDIGPARDTDLPSMAEAIASAAAAKKPKLDDDAAEDNTPETEDYNDSNFDAFEGYSERLFSKDPYDKEDEEADQVYHKVDMRMDERRRIQREEKYRKDVEKLRKEQPKIQQQFSDLKRKLALVSEEEWAAIPEVGDARNKEKRNPRAEKFTPTPDSLIMLNLSRSQNNTNMDPRIQSGMKTPMGSGLTSTIGGFSTSMAAAFAGIQTSMTPGTSTDIDLQRFGQARTALMGIKMDQASDSVSGQTVVDPRGYLTNLSSTVPQYGGDIADVKKAQALLKSVRETNPNHAPAWIAAASLEETIGKIQIARNIILEGCDKNPRSEDLWLEAVRLHPPDEAKKIVATAVSHRRDSVRIWLKAAQLELDKKAKQKVLRKALENVPKSVQLWKAAIELEDPDNARLLLTRAVECCPLSVELWLALAKLETYENAKKVLNQARVHNPADRHIWIYAARLEETRGEASKVEVMISRALSSLNANKVEINRKQWMEDAMDAEKAGCKLTAQSIIKNVMSIGVEEEDRKHTWLEDAEWFVNESAPECARAVYAFALNVFAKKKSIWRAAVLFEKKHGTVESYEDLLKKATELCPNAQDLWLMYAKSRWLNGDVVGARTILTNAFECNPDSEEIWLAAVKLESENGEHVRARKLLTKARSKAPSARVWMKSARLEWCLGDLNAAKELLQEGLKLYPTFAKFYMMLGQIYAQEKNFIDARTTYSEGTKKCSENIDVWIQFARLEDSQGQGTKARRVLDMAKVKNPKNEFLWLEHFRIELRAGQKQVAQNILARGLQECEKSGILWAEAIFMEPRHSRTTKSADALKKCGDSSHVLLAATKVLWSERKIKNARSWFKKTVNFSRDFGDAWAYYYKFETIHGTEEEKEAVKNQCIAAEPRYGEVWQSVAKDVKNWKKKTNEILEIVASKLEVPT</sequence>
<name>A0AC34QZ26_9BILA</name>
<evidence type="ECO:0000313" key="2">
    <source>
        <dbReference type="WBParaSite" id="JU765_v2.g207.t1"/>
    </source>
</evidence>
<proteinExistence type="predicted"/>